<dbReference type="UniPathway" id="UPA00148">
    <property type="reaction ID" value="UER00233"/>
</dbReference>
<dbReference type="GO" id="GO:0005524">
    <property type="term" value="F:ATP binding"/>
    <property type="evidence" value="ECO:0007669"/>
    <property type="project" value="UniProtKB-UniRule"/>
</dbReference>
<evidence type="ECO:0000256" key="15">
    <source>
        <dbReference type="RuleBase" id="RU366026"/>
    </source>
</evidence>
<dbReference type="InterPro" id="IPR029499">
    <property type="entry name" value="PduO-typ"/>
</dbReference>
<comment type="subunit">
    <text evidence="3">Homotrimer.</text>
</comment>
<evidence type="ECO:0000256" key="11">
    <source>
        <dbReference type="ARBA" id="ARBA00033334"/>
    </source>
</evidence>
<dbReference type="Proteomes" id="UP000231932">
    <property type="component" value="Chromosome"/>
</dbReference>
<dbReference type="SUPFAM" id="SSF89028">
    <property type="entry name" value="Cobalamin adenosyltransferase-like"/>
    <property type="match status" value="1"/>
</dbReference>
<evidence type="ECO:0000256" key="13">
    <source>
        <dbReference type="ARBA" id="ARBA00048555"/>
    </source>
</evidence>
<dbReference type="EMBL" id="LR792683">
    <property type="protein sequence ID" value="CAB3395331.1"/>
    <property type="molecule type" value="Genomic_DNA"/>
</dbReference>
<dbReference type="InterPro" id="IPR036451">
    <property type="entry name" value="CblAdoTrfase-like_sf"/>
</dbReference>
<dbReference type="PANTHER" id="PTHR12213:SF0">
    <property type="entry name" value="CORRINOID ADENOSYLTRANSFERASE MMAB"/>
    <property type="match status" value="1"/>
</dbReference>
<dbReference type="FunFam" id="1.20.1200.10:FF:000001">
    <property type="entry name" value="Cob(I)yrinic acid a,c-diamide adenosyltransferase"/>
    <property type="match status" value="1"/>
</dbReference>
<dbReference type="Proteomes" id="UP000502196">
    <property type="component" value="Chromosome"/>
</dbReference>
<keyword evidence="6 15" id="KW-0169">Cobalamin biosynthesis</keyword>
<feature type="domain" description="Cobalamin adenosyltransferase-like" evidence="17">
    <location>
        <begin position="3"/>
        <end position="165"/>
    </location>
</feature>
<keyword evidence="20" id="KW-1185">Reference proteome</keyword>
<dbReference type="EMBL" id="CP024955">
    <property type="protein sequence ID" value="ATY85744.1"/>
    <property type="molecule type" value="Genomic_DNA"/>
</dbReference>
<keyword evidence="9 15" id="KW-0067">ATP-binding</keyword>
<keyword evidence="7 15" id="KW-0808">Transferase</keyword>
<comment type="similarity">
    <text evidence="2 15">Belongs to the Cob(I)alamin adenosyltransferase family.</text>
</comment>
<comment type="pathway">
    <text evidence="1 15">Cofactor biosynthesis; adenosylcobalamin biosynthesis; adenosylcobalamin from cob(II)yrinate a,c-diamide: step 2/7.</text>
</comment>
<accession>A0A2K8N8T7</accession>
<evidence type="ECO:0000256" key="3">
    <source>
        <dbReference type="ARBA" id="ARBA00011233"/>
    </source>
</evidence>
<name>A0A2K8N8T7_9BACL</name>
<evidence type="ECO:0000256" key="6">
    <source>
        <dbReference type="ARBA" id="ARBA00022573"/>
    </source>
</evidence>
<gene>
    <name evidence="19" type="primary">yvqK</name>
    <name evidence="19" type="ORF">COOX1_2858</name>
    <name evidence="18" type="ORF">CVV65_13080</name>
</gene>
<feature type="region of interest" description="Disordered" evidence="16">
    <location>
        <begin position="186"/>
        <end position="207"/>
    </location>
</feature>
<comment type="catalytic activity">
    <reaction evidence="14 15">
        <text>2 cob(II)alamin + reduced [electron-transfer flavoprotein] + 2 ATP = 2 adenosylcob(III)alamin + 2 triphosphate + oxidized [electron-transfer flavoprotein] + 3 H(+)</text>
        <dbReference type="Rhea" id="RHEA:28671"/>
        <dbReference type="Rhea" id="RHEA-COMP:10685"/>
        <dbReference type="Rhea" id="RHEA-COMP:10686"/>
        <dbReference type="ChEBI" id="CHEBI:15378"/>
        <dbReference type="ChEBI" id="CHEBI:16304"/>
        <dbReference type="ChEBI" id="CHEBI:18036"/>
        <dbReference type="ChEBI" id="CHEBI:18408"/>
        <dbReference type="ChEBI" id="CHEBI:30616"/>
        <dbReference type="ChEBI" id="CHEBI:57692"/>
        <dbReference type="ChEBI" id="CHEBI:58307"/>
        <dbReference type="EC" id="2.5.1.17"/>
    </reaction>
</comment>
<dbReference type="PANTHER" id="PTHR12213">
    <property type="entry name" value="CORRINOID ADENOSYLTRANSFERASE"/>
    <property type="match status" value="1"/>
</dbReference>
<dbReference type="NCBIfam" id="TIGR00636">
    <property type="entry name" value="PduO_Nterm"/>
    <property type="match status" value="1"/>
</dbReference>
<evidence type="ECO:0000313" key="21">
    <source>
        <dbReference type="Proteomes" id="UP000502196"/>
    </source>
</evidence>
<protein>
    <recommendedName>
        <fullName evidence="5 15">Corrinoid adenosyltransferase</fullName>
        <ecNumber evidence="4 15">2.5.1.17</ecNumber>
    </recommendedName>
    <alternativeName>
        <fullName evidence="10 15">Cob(II)alamin adenosyltransferase</fullName>
    </alternativeName>
    <alternativeName>
        <fullName evidence="12 15">Cob(II)yrinic acid a,c-diamide adenosyltransferase</fullName>
    </alternativeName>
    <alternativeName>
        <fullName evidence="11 15">Cobinamide/cobalamin adenosyltransferase</fullName>
    </alternativeName>
</protein>
<dbReference type="GO" id="GO:0009236">
    <property type="term" value="P:cobalamin biosynthetic process"/>
    <property type="evidence" value="ECO:0007669"/>
    <property type="project" value="UniProtKB-UniRule"/>
</dbReference>
<dbReference type="EC" id="2.5.1.17" evidence="4 15"/>
<evidence type="ECO:0000313" key="19">
    <source>
        <dbReference type="EMBL" id="CAB3395331.1"/>
    </source>
</evidence>
<proteinExistence type="inferred from homology"/>
<evidence type="ECO:0000256" key="8">
    <source>
        <dbReference type="ARBA" id="ARBA00022741"/>
    </source>
</evidence>
<evidence type="ECO:0000313" key="20">
    <source>
        <dbReference type="Proteomes" id="UP000231932"/>
    </source>
</evidence>
<dbReference type="GO" id="GO:0008817">
    <property type="term" value="F:corrinoid adenosyltransferase activity"/>
    <property type="evidence" value="ECO:0007669"/>
    <property type="project" value="UniProtKB-UniRule"/>
</dbReference>
<dbReference type="Pfam" id="PF01923">
    <property type="entry name" value="Cob_adeno_trans"/>
    <property type="match status" value="1"/>
</dbReference>
<dbReference type="RefSeq" id="WP_100668502.1">
    <property type="nucleotide sequence ID" value="NZ_CP024955.1"/>
</dbReference>
<evidence type="ECO:0000256" key="2">
    <source>
        <dbReference type="ARBA" id="ARBA00007487"/>
    </source>
</evidence>
<evidence type="ECO:0000256" key="4">
    <source>
        <dbReference type="ARBA" id="ARBA00012454"/>
    </source>
</evidence>
<evidence type="ECO:0000256" key="10">
    <source>
        <dbReference type="ARBA" id="ARBA00031529"/>
    </source>
</evidence>
<evidence type="ECO:0000256" key="5">
    <source>
        <dbReference type="ARBA" id="ARBA00020963"/>
    </source>
</evidence>
<evidence type="ECO:0000256" key="9">
    <source>
        <dbReference type="ARBA" id="ARBA00022840"/>
    </source>
</evidence>
<evidence type="ECO:0000313" key="18">
    <source>
        <dbReference type="EMBL" id="ATY85744.1"/>
    </source>
</evidence>
<evidence type="ECO:0000256" key="14">
    <source>
        <dbReference type="ARBA" id="ARBA00048692"/>
    </source>
</evidence>
<evidence type="ECO:0000256" key="16">
    <source>
        <dbReference type="SAM" id="MobiDB-lite"/>
    </source>
</evidence>
<dbReference type="Gene3D" id="1.20.1200.10">
    <property type="entry name" value="Cobalamin adenosyltransferase-like"/>
    <property type="match status" value="1"/>
</dbReference>
<keyword evidence="8 15" id="KW-0547">Nucleotide-binding</keyword>
<reference evidence="20" key="1">
    <citation type="submission" date="2017-11" db="EMBL/GenBank/DDBJ databases">
        <title>Complete Genome Sequence of Kyrpidia sp. Strain EA-1, a thermophilic, hydrogen-oxidizing Bacterium, isolated from the Azores.</title>
        <authorList>
            <person name="Reiner J.E."/>
            <person name="Lapp C.J."/>
            <person name="Bunk B."/>
            <person name="Gescher J."/>
        </authorList>
    </citation>
    <scope>NUCLEOTIDE SEQUENCE [LARGE SCALE GENOMIC DNA]</scope>
    <source>
        <strain evidence="20">EA-1</strain>
    </source>
</reference>
<reference evidence="19 21" key="3">
    <citation type="submission" date="2020-04" db="EMBL/GenBank/DDBJ databases">
        <authorList>
            <person name="Hogendoorn C."/>
        </authorList>
    </citation>
    <scope>NUCLEOTIDE SEQUENCE [LARGE SCALE GENOMIC DNA]</scope>
    <source>
        <strain evidence="19">COOX1</strain>
    </source>
</reference>
<evidence type="ECO:0000256" key="1">
    <source>
        <dbReference type="ARBA" id="ARBA00005121"/>
    </source>
</evidence>
<organism evidence="18 20">
    <name type="scientific">Kyrpidia spormannii</name>
    <dbReference type="NCBI Taxonomy" id="2055160"/>
    <lineage>
        <taxon>Bacteria</taxon>
        <taxon>Bacillati</taxon>
        <taxon>Bacillota</taxon>
        <taxon>Bacilli</taxon>
        <taxon>Bacillales</taxon>
        <taxon>Alicyclobacillaceae</taxon>
        <taxon>Kyrpidia</taxon>
    </lineage>
</organism>
<evidence type="ECO:0000256" key="12">
    <source>
        <dbReference type="ARBA" id="ARBA00033354"/>
    </source>
</evidence>
<comment type="catalytic activity">
    <reaction evidence="13 15">
        <text>2 cob(II)yrinate a,c diamide + reduced [electron-transfer flavoprotein] + 2 ATP = 2 adenosylcob(III)yrinate a,c-diamide + 2 triphosphate + oxidized [electron-transfer flavoprotein] + 3 H(+)</text>
        <dbReference type="Rhea" id="RHEA:11528"/>
        <dbReference type="Rhea" id="RHEA-COMP:10685"/>
        <dbReference type="Rhea" id="RHEA-COMP:10686"/>
        <dbReference type="ChEBI" id="CHEBI:15378"/>
        <dbReference type="ChEBI" id="CHEBI:18036"/>
        <dbReference type="ChEBI" id="CHEBI:30616"/>
        <dbReference type="ChEBI" id="CHEBI:57692"/>
        <dbReference type="ChEBI" id="CHEBI:58307"/>
        <dbReference type="ChEBI" id="CHEBI:58503"/>
        <dbReference type="ChEBI" id="CHEBI:58537"/>
        <dbReference type="EC" id="2.5.1.17"/>
    </reaction>
</comment>
<evidence type="ECO:0000256" key="7">
    <source>
        <dbReference type="ARBA" id="ARBA00022679"/>
    </source>
</evidence>
<dbReference type="OrthoDB" id="9778896at2"/>
<sequence length="207" mass="22889">MSIYTRGGDRGRTRLVGGVRDKDDIRIEAYGTLDEANAFVGDAISRLDPIRDRDLAAHLLEIQQELFDCGADLAALPGKRPYKVHAEMTDRLEPLIDSYLAEALPVQRFIIPGGHPAAAALHVCRVLVRRAERRVVTLSHREEINPEVLRYLNRLSDFFFAAARAINARTGTGDIEYVRSPIVFRNSGGHNPSNPKLNPPDDPGGNA</sequence>
<dbReference type="AlphaFoldDB" id="A0A2K8N8T7"/>
<feature type="compositionally biased region" description="Pro residues" evidence="16">
    <location>
        <begin position="197"/>
        <end position="207"/>
    </location>
</feature>
<dbReference type="InterPro" id="IPR016030">
    <property type="entry name" value="CblAdoTrfase-like"/>
</dbReference>
<reference evidence="18" key="2">
    <citation type="journal article" date="2018" name="Genome Announc.">
        <title>Complete Genome Sequence of Kyrpidia sp. Strain EA-1, a Thermophilic Knallgas Bacterium, Isolated from the Azores.</title>
        <authorList>
            <person name="Reiner J.E."/>
            <person name="Lapp C.J."/>
            <person name="Bunk B."/>
            <person name="Sproer C."/>
            <person name="Overmann J."/>
            <person name="Gescher J."/>
        </authorList>
    </citation>
    <scope>NUCLEOTIDE SEQUENCE</scope>
    <source>
        <strain evidence="18">EA-1</strain>
    </source>
</reference>
<dbReference type="KEGG" id="kyr:CVV65_13080"/>
<evidence type="ECO:0000259" key="17">
    <source>
        <dbReference type="Pfam" id="PF01923"/>
    </source>
</evidence>